<evidence type="ECO:0000313" key="3">
    <source>
        <dbReference type="Proteomes" id="UP001274896"/>
    </source>
</evidence>
<reference evidence="2" key="1">
    <citation type="submission" date="2023-06" db="EMBL/GenBank/DDBJ databases">
        <title>Male Hemibagrus guttatus genome.</title>
        <authorList>
            <person name="Bian C."/>
        </authorList>
    </citation>
    <scope>NUCLEOTIDE SEQUENCE</scope>
    <source>
        <strain evidence="2">Male_cb2023</strain>
        <tissue evidence="2">Muscle</tissue>
    </source>
</reference>
<feature type="compositionally biased region" description="Basic and acidic residues" evidence="1">
    <location>
        <begin position="338"/>
        <end position="356"/>
    </location>
</feature>
<feature type="compositionally biased region" description="Acidic residues" evidence="1">
    <location>
        <begin position="199"/>
        <end position="211"/>
    </location>
</feature>
<keyword evidence="3" id="KW-1185">Reference proteome</keyword>
<feature type="region of interest" description="Disordered" evidence="1">
    <location>
        <begin position="181"/>
        <end position="221"/>
    </location>
</feature>
<dbReference type="Proteomes" id="UP001274896">
    <property type="component" value="Unassembled WGS sequence"/>
</dbReference>
<feature type="compositionally biased region" description="Basic and acidic residues" evidence="1">
    <location>
        <begin position="445"/>
        <end position="458"/>
    </location>
</feature>
<feature type="compositionally biased region" description="Basic and acidic residues" evidence="1">
    <location>
        <begin position="372"/>
        <end position="384"/>
    </location>
</feature>
<feature type="region of interest" description="Disordered" evidence="1">
    <location>
        <begin position="309"/>
        <end position="458"/>
    </location>
</feature>
<evidence type="ECO:0000256" key="1">
    <source>
        <dbReference type="SAM" id="MobiDB-lite"/>
    </source>
</evidence>
<dbReference type="AlphaFoldDB" id="A0AAE0V822"/>
<name>A0AAE0V822_9TELE</name>
<gene>
    <name evidence="2" type="ORF">QTP70_005829</name>
</gene>
<feature type="compositionally biased region" description="Basic residues" evidence="1">
    <location>
        <begin position="424"/>
        <end position="440"/>
    </location>
</feature>
<proteinExistence type="predicted"/>
<dbReference type="EMBL" id="JAUCMX010000004">
    <property type="protein sequence ID" value="KAK3548236.1"/>
    <property type="molecule type" value="Genomic_DNA"/>
</dbReference>
<evidence type="ECO:0000313" key="2">
    <source>
        <dbReference type="EMBL" id="KAK3548236.1"/>
    </source>
</evidence>
<organism evidence="2 3">
    <name type="scientific">Hemibagrus guttatus</name>
    <dbReference type="NCBI Taxonomy" id="175788"/>
    <lineage>
        <taxon>Eukaryota</taxon>
        <taxon>Metazoa</taxon>
        <taxon>Chordata</taxon>
        <taxon>Craniata</taxon>
        <taxon>Vertebrata</taxon>
        <taxon>Euteleostomi</taxon>
        <taxon>Actinopterygii</taxon>
        <taxon>Neopterygii</taxon>
        <taxon>Teleostei</taxon>
        <taxon>Ostariophysi</taxon>
        <taxon>Siluriformes</taxon>
        <taxon>Bagridae</taxon>
        <taxon>Hemibagrus</taxon>
    </lineage>
</organism>
<protein>
    <submittedName>
        <fullName evidence="2">Uncharacterized protein</fullName>
    </submittedName>
</protein>
<comment type="caution">
    <text evidence="2">The sequence shown here is derived from an EMBL/GenBank/DDBJ whole genome shotgun (WGS) entry which is preliminary data.</text>
</comment>
<sequence>MGSGPNTMILIMGEVVRTFSTRLLKSFFRISVCLRLMLFMPAWRTTAPMFLFRIAGTSAETPLATVSWMCRMMESPMITASHSISQRGAKRFRFEISKTGGGGGGEVLSRHLVHVFRCWYPRAGVNETWAGRILGVLGLGREVHGVEVVGMFVSCHEFTWDSKRPGGKSTPNVAASSVMSLKEKTVGMSAPRSPSNKDDDTDSSDDDDDGPDTGSAIDPPGINTACLYTMTANKPSLSSPSASDLKDILDLLPNPKDNPIHFVKTLIQTTRNAQLCGADYKFILMTKMGPMYDEDELVAKWSIGGTCPRNSTSPYGTAPDAPTPPPSPEESSVQGNPERSEEHGEPTRGEGSKEQGEASGGSEEQGEVGDGSEEHGEVSGRSEEQGEANGGSDGHGGKARGSTAVRPKGPQPSRSAERCPPPSRRAKRRQLPSSRAKRRPPPSSRAERRPLTCSRAER</sequence>
<accession>A0AAE0V822</accession>